<protein>
    <submittedName>
        <fullName evidence="1">Uncharacterized protein</fullName>
    </submittedName>
</protein>
<sequence length="35" mass="3724">MTFCTVLSCAICLTLFLLFVAVDVLVVTVLVSVCS</sequence>
<dbReference type="AlphaFoldDB" id="A0A0E9XVH8"/>
<organism evidence="1">
    <name type="scientific">Anguilla anguilla</name>
    <name type="common">European freshwater eel</name>
    <name type="synonym">Muraena anguilla</name>
    <dbReference type="NCBI Taxonomy" id="7936"/>
    <lineage>
        <taxon>Eukaryota</taxon>
        <taxon>Metazoa</taxon>
        <taxon>Chordata</taxon>
        <taxon>Craniata</taxon>
        <taxon>Vertebrata</taxon>
        <taxon>Euteleostomi</taxon>
        <taxon>Actinopterygii</taxon>
        <taxon>Neopterygii</taxon>
        <taxon>Teleostei</taxon>
        <taxon>Anguilliformes</taxon>
        <taxon>Anguillidae</taxon>
        <taxon>Anguilla</taxon>
    </lineage>
</organism>
<name>A0A0E9XVH8_ANGAN</name>
<proteinExistence type="predicted"/>
<dbReference type="EMBL" id="GBXM01002171">
    <property type="protein sequence ID" value="JAI06407.1"/>
    <property type="molecule type" value="Transcribed_RNA"/>
</dbReference>
<reference evidence="1" key="2">
    <citation type="journal article" date="2015" name="Fish Shellfish Immunol.">
        <title>Early steps in the European eel (Anguilla anguilla)-Vibrio vulnificus interaction in the gills: Role of the RtxA13 toxin.</title>
        <authorList>
            <person name="Callol A."/>
            <person name="Pajuelo D."/>
            <person name="Ebbesson L."/>
            <person name="Teles M."/>
            <person name="MacKenzie S."/>
            <person name="Amaro C."/>
        </authorList>
    </citation>
    <scope>NUCLEOTIDE SEQUENCE</scope>
</reference>
<reference evidence="1" key="1">
    <citation type="submission" date="2014-11" db="EMBL/GenBank/DDBJ databases">
        <authorList>
            <person name="Amaro Gonzalez C."/>
        </authorList>
    </citation>
    <scope>NUCLEOTIDE SEQUENCE</scope>
</reference>
<evidence type="ECO:0000313" key="1">
    <source>
        <dbReference type="EMBL" id="JAI06407.1"/>
    </source>
</evidence>
<accession>A0A0E9XVH8</accession>